<proteinExistence type="predicted"/>
<reference evidence="2" key="1">
    <citation type="journal article" date="2019" name="Int. J. Syst. Evol. Microbiol.">
        <title>The Global Catalogue of Microorganisms (GCM) 10K type strain sequencing project: providing services to taxonomists for standard genome sequencing and annotation.</title>
        <authorList>
            <consortium name="The Broad Institute Genomics Platform"/>
            <consortium name="The Broad Institute Genome Sequencing Center for Infectious Disease"/>
            <person name="Wu L."/>
            <person name="Ma J."/>
        </authorList>
    </citation>
    <scope>NUCLEOTIDE SEQUENCE [LARGE SCALE GENOMIC DNA]</scope>
    <source>
        <strain evidence="2">CGMCC 1.15790</strain>
    </source>
</reference>
<comment type="caution">
    <text evidence="1">The sequence shown here is derived from an EMBL/GenBank/DDBJ whole genome shotgun (WGS) entry which is preliminary data.</text>
</comment>
<gene>
    <name evidence="1" type="ORF">ACFPTR_10695</name>
</gene>
<dbReference type="EMBL" id="JBHSPF010000059">
    <property type="protein sequence ID" value="MFC5629321.1"/>
    <property type="molecule type" value="Genomic_DNA"/>
</dbReference>
<dbReference type="SUPFAM" id="SSF142823">
    <property type="entry name" value="ComB-like"/>
    <property type="match status" value="1"/>
</dbReference>
<evidence type="ECO:0000313" key="2">
    <source>
        <dbReference type="Proteomes" id="UP001596143"/>
    </source>
</evidence>
<feature type="non-terminal residue" evidence="1">
    <location>
        <position position="1"/>
    </location>
</feature>
<dbReference type="Proteomes" id="UP001596143">
    <property type="component" value="Unassembled WGS sequence"/>
</dbReference>
<protein>
    <submittedName>
        <fullName evidence="1">Uncharacterized protein</fullName>
    </submittedName>
</protein>
<organism evidence="1 2">
    <name type="scientific">Aliibacillus thermotolerans</name>
    <dbReference type="NCBI Taxonomy" id="1834418"/>
    <lineage>
        <taxon>Bacteria</taxon>
        <taxon>Bacillati</taxon>
        <taxon>Bacillota</taxon>
        <taxon>Bacilli</taxon>
        <taxon>Bacillales</taxon>
        <taxon>Bacillaceae</taxon>
        <taxon>Aliibacillus</taxon>
    </lineage>
</organism>
<accession>A0ABW0U9I2</accession>
<keyword evidence="2" id="KW-1185">Reference proteome</keyword>
<name>A0ABW0U9I2_9BACI</name>
<sequence>ASAKSDTLKQEINKTLEFYRVLATEMLARYENETVVVVCSGSSNEFCLEDWLFYTFITLSNELERLGDERFSTFCLSLLSRGWKEQCQ</sequence>
<evidence type="ECO:0000313" key="1">
    <source>
        <dbReference type="EMBL" id="MFC5629321.1"/>
    </source>
</evidence>
<dbReference type="InterPro" id="IPR036702">
    <property type="entry name" value="ComB-like_sf"/>
</dbReference>